<dbReference type="SUPFAM" id="SSF54211">
    <property type="entry name" value="Ribosomal protein S5 domain 2-like"/>
    <property type="match status" value="1"/>
</dbReference>
<gene>
    <name evidence="4" type="primary">mutL</name>
    <name evidence="8" type="ORF">SAMN05421734_102243</name>
</gene>
<accession>A0A1G6H5F0</accession>
<feature type="region of interest" description="Disordered" evidence="5">
    <location>
        <begin position="327"/>
        <end position="392"/>
    </location>
</feature>
<dbReference type="NCBIfam" id="NF000950">
    <property type="entry name" value="PRK00095.1-3"/>
    <property type="match status" value="1"/>
</dbReference>
<evidence type="ECO:0000256" key="2">
    <source>
        <dbReference type="ARBA" id="ARBA00022763"/>
    </source>
</evidence>
<dbReference type="InterPro" id="IPR014721">
    <property type="entry name" value="Ribsml_uS5_D2-typ_fold_subgr"/>
</dbReference>
<dbReference type="PANTHER" id="PTHR10073:SF12">
    <property type="entry name" value="DNA MISMATCH REPAIR PROTEIN MLH1"/>
    <property type="match status" value="1"/>
</dbReference>
<evidence type="ECO:0000256" key="1">
    <source>
        <dbReference type="ARBA" id="ARBA00006082"/>
    </source>
</evidence>
<dbReference type="SUPFAM" id="SSF55874">
    <property type="entry name" value="ATPase domain of HSP90 chaperone/DNA topoisomerase II/histidine kinase"/>
    <property type="match status" value="1"/>
</dbReference>
<evidence type="ECO:0000256" key="5">
    <source>
        <dbReference type="SAM" id="MobiDB-lite"/>
    </source>
</evidence>
<keyword evidence="9" id="KW-1185">Reference proteome</keyword>
<feature type="domain" description="DNA mismatch repair protein S5" evidence="7">
    <location>
        <begin position="207"/>
        <end position="325"/>
    </location>
</feature>
<evidence type="ECO:0000313" key="8">
    <source>
        <dbReference type="EMBL" id="SDB89348.1"/>
    </source>
</evidence>
<dbReference type="GO" id="GO:0032300">
    <property type="term" value="C:mismatch repair complex"/>
    <property type="evidence" value="ECO:0007669"/>
    <property type="project" value="InterPro"/>
</dbReference>
<dbReference type="InterPro" id="IPR013507">
    <property type="entry name" value="DNA_mismatch_S5_2-like"/>
</dbReference>
<dbReference type="InterPro" id="IPR014790">
    <property type="entry name" value="MutL_C"/>
</dbReference>
<evidence type="ECO:0000313" key="9">
    <source>
        <dbReference type="Proteomes" id="UP000242949"/>
    </source>
</evidence>
<dbReference type="InterPro" id="IPR020667">
    <property type="entry name" value="DNA_mismatch_repair_MutL"/>
</dbReference>
<protein>
    <recommendedName>
        <fullName evidence="4">DNA mismatch repair protein MutL</fullName>
    </recommendedName>
</protein>
<dbReference type="AlphaFoldDB" id="A0A1G6H5F0"/>
<dbReference type="Proteomes" id="UP000242949">
    <property type="component" value="Unassembled WGS sequence"/>
</dbReference>
<dbReference type="OrthoDB" id="9763467at2"/>
<sequence>MVIETMPDQLANKIAAGEVVERPASVVKELVENSIDAGSRSIKIEIEEAGLKRIKITDDGDGMVEKDAEHAFSRHATSKIRSEQDLFHVKTLGFRGEALASIAAVSQLTLKTSKSEEASTILRIEGGKILSRDKGDARKGTEITVDHLFYNTPARLKYMKTIHTELGHITDVINRMSLSHPNVRFDLYHNDRQLFQTNGRGDLLQVIAQIYGFNIAKKMIKVEKETLDYKMSGYIAKPEVTRSSKHYISTIINGRFIKSIALNKAIQNGYHTLLPIGRSPIVILQIEMDPILVDVNVHPAKLEVRFSKEKELFAAIESMIRDAFRQETLIPTQEKQPVRKEKNDQTHFDFNDHHSVNDDKENEDEKEVKFSDSVPTSSSQNTSFIQDSEPVIRETNQEENDTLMNEENSESDQPRMPVMYPIGQHHGTYIIAQNEKGLYLIDQHAAQERIKYEYFRERVSEVGHEVQELLVPQTFDFSNQEAMMIDHYQDELKKVGLFFEHFGQNTYLIRSHPTWFPKGAEEAVIRDIIDQVMVDEKIDLTKLREETAILMACKRSIKANHYLNNNEMFELLETLRKSIDPFTCPHGRPIVIHFSSYDLEKMFKRVM</sequence>
<dbReference type="InterPro" id="IPR014762">
    <property type="entry name" value="DNA_mismatch_repair_CS"/>
</dbReference>
<dbReference type="InterPro" id="IPR036890">
    <property type="entry name" value="HATPase_C_sf"/>
</dbReference>
<dbReference type="GO" id="GO:0006298">
    <property type="term" value="P:mismatch repair"/>
    <property type="evidence" value="ECO:0007669"/>
    <property type="project" value="UniProtKB-UniRule"/>
</dbReference>
<dbReference type="SMART" id="SM01340">
    <property type="entry name" value="DNA_mis_repair"/>
    <property type="match status" value="1"/>
</dbReference>
<dbReference type="SMART" id="SM00853">
    <property type="entry name" value="MutL_C"/>
    <property type="match status" value="1"/>
</dbReference>
<dbReference type="FunFam" id="3.30.1370.100:FF:000004">
    <property type="entry name" value="DNA mismatch repair endonuclease MutL"/>
    <property type="match status" value="1"/>
</dbReference>
<evidence type="ECO:0000259" key="7">
    <source>
        <dbReference type="SMART" id="SM01340"/>
    </source>
</evidence>
<evidence type="ECO:0000259" key="6">
    <source>
        <dbReference type="SMART" id="SM00853"/>
    </source>
</evidence>
<dbReference type="Gene3D" id="3.30.230.10">
    <property type="match status" value="1"/>
</dbReference>
<feature type="domain" description="MutL C-terminal dimerisation" evidence="6">
    <location>
        <begin position="421"/>
        <end position="563"/>
    </location>
</feature>
<dbReference type="InterPro" id="IPR042121">
    <property type="entry name" value="MutL_C_regsub"/>
</dbReference>
<dbReference type="STRING" id="1612202.SAMN05421734_102243"/>
<comment type="function">
    <text evidence="4">This protein is involved in the repair of mismatches in DNA. It is required for dam-dependent methyl-directed DNA mismatch repair. May act as a 'molecular matchmaker', a protein that promotes the formation of a stable complex between two or more DNA-binding proteins in an ATP-dependent manner without itself being part of a final effector complex.</text>
</comment>
<dbReference type="GO" id="GO:0016887">
    <property type="term" value="F:ATP hydrolysis activity"/>
    <property type="evidence" value="ECO:0007669"/>
    <property type="project" value="InterPro"/>
</dbReference>
<dbReference type="NCBIfam" id="TIGR00585">
    <property type="entry name" value="mutl"/>
    <property type="match status" value="1"/>
</dbReference>
<dbReference type="GO" id="GO:0005524">
    <property type="term" value="F:ATP binding"/>
    <property type="evidence" value="ECO:0007669"/>
    <property type="project" value="InterPro"/>
</dbReference>
<dbReference type="Pfam" id="PF13589">
    <property type="entry name" value="HATPase_c_3"/>
    <property type="match status" value="1"/>
</dbReference>
<evidence type="ECO:0000256" key="4">
    <source>
        <dbReference type="HAMAP-Rule" id="MF_00149"/>
    </source>
</evidence>
<reference evidence="9" key="1">
    <citation type="submission" date="2016-09" db="EMBL/GenBank/DDBJ databases">
        <authorList>
            <person name="Varghese N."/>
            <person name="Submissions S."/>
        </authorList>
    </citation>
    <scope>NUCLEOTIDE SEQUENCE [LARGE SCALE GENOMIC DNA]</scope>
    <source>
        <strain evidence="9">S5</strain>
    </source>
</reference>
<dbReference type="Gene3D" id="3.30.565.10">
    <property type="entry name" value="Histidine kinase-like ATPase, C-terminal domain"/>
    <property type="match status" value="1"/>
</dbReference>
<organism evidence="8 9">
    <name type="scientific">Pelagirhabdus alkalitolerans</name>
    <dbReference type="NCBI Taxonomy" id="1612202"/>
    <lineage>
        <taxon>Bacteria</taxon>
        <taxon>Bacillati</taxon>
        <taxon>Bacillota</taxon>
        <taxon>Bacilli</taxon>
        <taxon>Bacillales</taxon>
        <taxon>Bacillaceae</taxon>
        <taxon>Pelagirhabdus</taxon>
    </lineage>
</organism>
<dbReference type="RefSeq" id="WP_090793168.1">
    <property type="nucleotide sequence ID" value="NZ_FMYI01000002.1"/>
</dbReference>
<dbReference type="InterPro" id="IPR037198">
    <property type="entry name" value="MutL_C_sf"/>
</dbReference>
<dbReference type="Pfam" id="PF08676">
    <property type="entry name" value="MutL_C"/>
    <property type="match status" value="1"/>
</dbReference>
<dbReference type="CDD" id="cd16926">
    <property type="entry name" value="HATPase_MutL-MLH-PMS-like"/>
    <property type="match status" value="1"/>
</dbReference>
<comment type="similarity">
    <text evidence="1 4">Belongs to the DNA mismatch repair MutL/HexB family.</text>
</comment>
<keyword evidence="3 4" id="KW-0234">DNA repair</keyword>
<dbReference type="CDD" id="cd00782">
    <property type="entry name" value="MutL_Trans"/>
    <property type="match status" value="1"/>
</dbReference>
<proteinExistence type="inferred from homology"/>
<dbReference type="InterPro" id="IPR020568">
    <property type="entry name" value="Ribosomal_Su5_D2-typ_SF"/>
</dbReference>
<dbReference type="Gene3D" id="3.30.1370.100">
    <property type="entry name" value="MutL, C-terminal domain, regulatory subdomain"/>
    <property type="match status" value="1"/>
</dbReference>
<dbReference type="GO" id="GO:0140664">
    <property type="term" value="F:ATP-dependent DNA damage sensor activity"/>
    <property type="evidence" value="ECO:0007669"/>
    <property type="project" value="InterPro"/>
</dbReference>
<dbReference type="PANTHER" id="PTHR10073">
    <property type="entry name" value="DNA MISMATCH REPAIR PROTEIN MLH, PMS, MUTL"/>
    <property type="match status" value="1"/>
</dbReference>
<feature type="compositionally biased region" description="Basic and acidic residues" evidence="5">
    <location>
        <begin position="336"/>
        <end position="359"/>
    </location>
</feature>
<dbReference type="Pfam" id="PF01119">
    <property type="entry name" value="DNA_mis_repair"/>
    <property type="match status" value="1"/>
</dbReference>
<dbReference type="HAMAP" id="MF_00149">
    <property type="entry name" value="DNA_mis_repair"/>
    <property type="match status" value="1"/>
</dbReference>
<dbReference type="InterPro" id="IPR042120">
    <property type="entry name" value="MutL_C_dimsub"/>
</dbReference>
<evidence type="ECO:0000256" key="3">
    <source>
        <dbReference type="ARBA" id="ARBA00023204"/>
    </source>
</evidence>
<dbReference type="PROSITE" id="PS00058">
    <property type="entry name" value="DNA_MISMATCH_REPAIR_1"/>
    <property type="match status" value="1"/>
</dbReference>
<keyword evidence="2 4" id="KW-0227">DNA damage</keyword>
<dbReference type="FunFam" id="3.30.565.10:FF:000003">
    <property type="entry name" value="DNA mismatch repair endonuclease MutL"/>
    <property type="match status" value="1"/>
</dbReference>
<dbReference type="GO" id="GO:0030983">
    <property type="term" value="F:mismatched DNA binding"/>
    <property type="evidence" value="ECO:0007669"/>
    <property type="project" value="InterPro"/>
</dbReference>
<dbReference type="InterPro" id="IPR002099">
    <property type="entry name" value="MutL/Mlh/PMS"/>
</dbReference>
<feature type="compositionally biased region" description="Polar residues" evidence="5">
    <location>
        <begin position="373"/>
        <end position="386"/>
    </location>
</feature>
<name>A0A1G6H5F0_9BACI</name>
<dbReference type="InterPro" id="IPR038973">
    <property type="entry name" value="MutL/Mlh/Pms-like"/>
</dbReference>
<dbReference type="SUPFAM" id="SSF118116">
    <property type="entry name" value="DNA mismatch repair protein MutL"/>
    <property type="match status" value="1"/>
</dbReference>
<dbReference type="EMBL" id="FMYI01000002">
    <property type="protein sequence ID" value="SDB89348.1"/>
    <property type="molecule type" value="Genomic_DNA"/>
</dbReference>
<dbReference type="Gene3D" id="3.30.1540.20">
    <property type="entry name" value="MutL, C-terminal domain, dimerisation subdomain"/>
    <property type="match status" value="1"/>
</dbReference>